<proteinExistence type="predicted"/>
<accession>A0A7E4ZXM2</accession>
<sequence>MSAIVTGPEVIHLEITNTTNYSYILKFTDLLTAFPLVKYIQLSHICTSPSWMSEILHVKDHGLTCLYIEVQENQIEQLTVEEIVQFLKAQKKGFELYINLIPSFGTSEALDTYFANLKQSFGKLQQGRQDWRGSLVHIRIGLIGFYYYLPHMQSYLFQ</sequence>
<evidence type="ECO:0000313" key="2">
    <source>
        <dbReference type="WBParaSite" id="Pan_g23451.t1"/>
    </source>
</evidence>
<dbReference type="WBParaSite" id="Pan_g23451.t1">
    <property type="protein sequence ID" value="Pan_g23451.t1"/>
    <property type="gene ID" value="Pan_g23451"/>
</dbReference>
<dbReference type="AlphaFoldDB" id="A0A7E4ZXM2"/>
<keyword evidence="1" id="KW-1185">Reference proteome</keyword>
<organism evidence="1 2">
    <name type="scientific">Panagrellus redivivus</name>
    <name type="common">Microworm</name>
    <dbReference type="NCBI Taxonomy" id="6233"/>
    <lineage>
        <taxon>Eukaryota</taxon>
        <taxon>Metazoa</taxon>
        <taxon>Ecdysozoa</taxon>
        <taxon>Nematoda</taxon>
        <taxon>Chromadorea</taxon>
        <taxon>Rhabditida</taxon>
        <taxon>Tylenchina</taxon>
        <taxon>Panagrolaimomorpha</taxon>
        <taxon>Panagrolaimoidea</taxon>
        <taxon>Panagrolaimidae</taxon>
        <taxon>Panagrellus</taxon>
    </lineage>
</organism>
<name>A0A7E4ZXM2_PANRE</name>
<evidence type="ECO:0000313" key="1">
    <source>
        <dbReference type="Proteomes" id="UP000492821"/>
    </source>
</evidence>
<reference evidence="2" key="2">
    <citation type="submission" date="2020-10" db="UniProtKB">
        <authorList>
            <consortium name="WormBaseParasite"/>
        </authorList>
    </citation>
    <scope>IDENTIFICATION</scope>
</reference>
<protein>
    <submittedName>
        <fullName evidence="2">FTH domain-containing protein</fullName>
    </submittedName>
</protein>
<reference evidence="1" key="1">
    <citation type="journal article" date="2013" name="Genetics">
        <title>The draft genome and transcriptome of Panagrellus redivivus are shaped by the harsh demands of a free-living lifestyle.</title>
        <authorList>
            <person name="Srinivasan J."/>
            <person name="Dillman A.R."/>
            <person name="Macchietto M.G."/>
            <person name="Heikkinen L."/>
            <person name="Lakso M."/>
            <person name="Fracchia K.M."/>
            <person name="Antoshechkin I."/>
            <person name="Mortazavi A."/>
            <person name="Wong G."/>
            <person name="Sternberg P.W."/>
        </authorList>
    </citation>
    <scope>NUCLEOTIDE SEQUENCE [LARGE SCALE GENOMIC DNA]</scope>
    <source>
        <strain evidence="1">MT8872</strain>
    </source>
</reference>
<dbReference type="Proteomes" id="UP000492821">
    <property type="component" value="Unassembled WGS sequence"/>
</dbReference>